<accession>U4L983</accession>
<dbReference type="EMBL" id="HF935513">
    <property type="protein sequence ID" value="CCX10126.1"/>
    <property type="molecule type" value="Genomic_DNA"/>
</dbReference>
<name>U4L983_PYROM</name>
<keyword evidence="2" id="KW-1185">Reference proteome</keyword>
<evidence type="ECO:0000313" key="1">
    <source>
        <dbReference type="EMBL" id="CCX10126.1"/>
    </source>
</evidence>
<organism evidence="1 2">
    <name type="scientific">Pyronema omphalodes (strain CBS 100304)</name>
    <name type="common">Pyronema confluens</name>
    <dbReference type="NCBI Taxonomy" id="1076935"/>
    <lineage>
        <taxon>Eukaryota</taxon>
        <taxon>Fungi</taxon>
        <taxon>Dikarya</taxon>
        <taxon>Ascomycota</taxon>
        <taxon>Pezizomycotina</taxon>
        <taxon>Pezizomycetes</taxon>
        <taxon>Pezizales</taxon>
        <taxon>Pyronemataceae</taxon>
        <taxon>Pyronema</taxon>
    </lineage>
</organism>
<protein>
    <submittedName>
        <fullName evidence="1">Uncharacterized protein</fullName>
    </submittedName>
</protein>
<sequence>MLICTEQDGDDLHRPSPPLYTPGFNLEWLSATKPAIILAVSGSRSLQCLSQPGWSSASSSTAVRLGGWGGGFEHGKTSQRTR</sequence>
<proteinExistence type="predicted"/>
<dbReference type="Proteomes" id="UP000018144">
    <property type="component" value="Unassembled WGS sequence"/>
</dbReference>
<reference evidence="1 2" key="1">
    <citation type="journal article" date="2013" name="PLoS Genet.">
        <title>The genome and development-dependent transcriptomes of Pyronema confluens: a window into fungal evolution.</title>
        <authorList>
            <person name="Traeger S."/>
            <person name="Altegoer F."/>
            <person name="Freitag M."/>
            <person name="Gabaldon T."/>
            <person name="Kempken F."/>
            <person name="Kumar A."/>
            <person name="Marcet-Houben M."/>
            <person name="Poggeler S."/>
            <person name="Stajich J.E."/>
            <person name="Nowrousian M."/>
        </authorList>
    </citation>
    <scope>NUCLEOTIDE SEQUENCE [LARGE SCALE GENOMIC DNA]</scope>
    <source>
        <strain evidence="2">CBS 100304</strain>
        <tissue evidence="1">Vegetative mycelium</tissue>
    </source>
</reference>
<dbReference type="AlphaFoldDB" id="U4L983"/>
<evidence type="ECO:0000313" key="2">
    <source>
        <dbReference type="Proteomes" id="UP000018144"/>
    </source>
</evidence>
<gene>
    <name evidence="1" type="ORF">PCON_09719</name>
</gene>